<dbReference type="InterPro" id="IPR050312">
    <property type="entry name" value="IolE/XylAMocC-like"/>
</dbReference>
<dbReference type="InterPro" id="IPR036237">
    <property type="entry name" value="Xyl_isomerase-like_sf"/>
</dbReference>
<dbReference type="EMBL" id="JAOYFC010000002">
    <property type="protein sequence ID" value="MCV6824805.1"/>
    <property type="molecule type" value="Genomic_DNA"/>
</dbReference>
<dbReference type="Pfam" id="PF01261">
    <property type="entry name" value="AP_endonuc_2"/>
    <property type="match status" value="1"/>
</dbReference>
<name>A0AAE3LUM3_9RHOB</name>
<evidence type="ECO:0000259" key="1">
    <source>
        <dbReference type="Pfam" id="PF01261"/>
    </source>
</evidence>
<protein>
    <submittedName>
        <fullName evidence="2">Sugar phosphate isomerase/epimerase</fullName>
    </submittedName>
</protein>
<comment type="caution">
    <text evidence="2">The sequence shown here is derived from an EMBL/GenBank/DDBJ whole genome shotgun (WGS) entry which is preliminary data.</text>
</comment>
<feature type="domain" description="Xylose isomerase-like TIM barrel" evidence="1">
    <location>
        <begin position="23"/>
        <end position="269"/>
    </location>
</feature>
<proteinExistence type="predicted"/>
<reference evidence="2" key="1">
    <citation type="submission" date="2022-10" db="EMBL/GenBank/DDBJ databases">
        <authorList>
            <person name="Yue Y."/>
        </authorList>
    </citation>
    <scope>NUCLEOTIDE SEQUENCE</scope>
    <source>
        <strain evidence="2">Z654</strain>
    </source>
</reference>
<dbReference type="GO" id="GO:0016853">
    <property type="term" value="F:isomerase activity"/>
    <property type="evidence" value="ECO:0007669"/>
    <property type="project" value="UniProtKB-KW"/>
</dbReference>
<organism evidence="2 3">
    <name type="scientific">Halocynthiibacter halioticoli</name>
    <dbReference type="NCBI Taxonomy" id="2986804"/>
    <lineage>
        <taxon>Bacteria</taxon>
        <taxon>Pseudomonadati</taxon>
        <taxon>Pseudomonadota</taxon>
        <taxon>Alphaproteobacteria</taxon>
        <taxon>Rhodobacterales</taxon>
        <taxon>Paracoccaceae</taxon>
        <taxon>Halocynthiibacter</taxon>
    </lineage>
</organism>
<evidence type="ECO:0000313" key="2">
    <source>
        <dbReference type="EMBL" id="MCV6824805.1"/>
    </source>
</evidence>
<evidence type="ECO:0000313" key="3">
    <source>
        <dbReference type="Proteomes" id="UP001208041"/>
    </source>
</evidence>
<keyword evidence="2" id="KW-0413">Isomerase</keyword>
<sequence>MRLSYCNETLAQEGMSFPEQCATLASLGYTGIEIAPGSLAENPLEVTVRDAEVLREQASAAGLEIIGFHWLLSALEHLSITDPSKHSETVAAITHLIDLNAACGGDVLIHGSPKQREIGVVGATKARRNAVEVFKRVAEHAGAKGATYCVEPLDPSQTVFINTVEEAVEIVDKVGHPNFRTMIDTSSSGVAESISVAELIKLWVGTGYIGHIHLNDTNRGVPGAGSDPFDEILAAIQTSEWRGHLSVEPFVLSGTATETARLAIKTLREIMEPSGGQCAP</sequence>
<keyword evidence="3" id="KW-1185">Reference proteome</keyword>
<dbReference type="InterPro" id="IPR013022">
    <property type="entry name" value="Xyl_isomerase-like_TIM-brl"/>
</dbReference>
<dbReference type="Gene3D" id="3.20.20.150">
    <property type="entry name" value="Divalent-metal-dependent TIM barrel enzymes"/>
    <property type="match status" value="1"/>
</dbReference>
<dbReference type="PANTHER" id="PTHR12110">
    <property type="entry name" value="HYDROXYPYRUVATE ISOMERASE"/>
    <property type="match status" value="1"/>
</dbReference>
<gene>
    <name evidence="2" type="ORF">OH136_09585</name>
</gene>
<dbReference type="AlphaFoldDB" id="A0AAE3LUM3"/>
<dbReference type="PANTHER" id="PTHR12110:SF21">
    <property type="entry name" value="XYLOSE ISOMERASE-LIKE TIM BARREL DOMAIN-CONTAINING PROTEIN"/>
    <property type="match status" value="1"/>
</dbReference>
<dbReference type="SUPFAM" id="SSF51658">
    <property type="entry name" value="Xylose isomerase-like"/>
    <property type="match status" value="1"/>
</dbReference>
<dbReference type="RefSeq" id="WP_263953657.1">
    <property type="nucleotide sequence ID" value="NZ_JAOYFC010000002.1"/>
</dbReference>
<dbReference type="Proteomes" id="UP001208041">
    <property type="component" value="Unassembled WGS sequence"/>
</dbReference>
<accession>A0AAE3LUM3</accession>